<keyword evidence="9" id="KW-1185">Reference proteome</keyword>
<evidence type="ECO:0000256" key="6">
    <source>
        <dbReference type="ARBA" id="ARBA00023242"/>
    </source>
</evidence>
<comment type="subcellular location">
    <subcellularLocation>
        <location evidence="1">Nucleus</location>
    </subcellularLocation>
</comment>
<dbReference type="Pfam" id="PF14372">
    <property type="entry name" value="hAT-like_RNase-H"/>
    <property type="match status" value="1"/>
</dbReference>
<evidence type="ECO:0000256" key="3">
    <source>
        <dbReference type="ARBA" id="ARBA00022771"/>
    </source>
</evidence>
<sequence>MQGKLKPRKIDQGVFRELYCQLMMRRGLPFKFIEYPEFRSLITYLNPDATPFSRNTSKADMLRIFNRDKIKLKTELATIPSRICLTSDLWTSCTTEGFISLIAHYVDLNWKLNSKILNFCHMPPPHTGFELSKKIGDFLQDWGIEKRVFSITLDNASANDILQQTLKKQLVLQKGLICDGEFFHVRCCAHVLNLIVQEGLKVLDDALDQIRTSIKYVRGSESRMIKFKQCLEKISDINSSSGLCLDVPTRWNSTYLMLQSALKYQRVFASLQLIDENYKYCPSDEEWERATKICKFLQPFYEITTLISATSYPTSNLYFLQVWKIQCLLMKNLVDEDKVLKDMAELMMQKFQKYWDEYSVILAFGAILDPRMKLETLGYCYERLDSLTWKIKLEKIKEKIYKLFSHYSSQGSSISNVQK</sequence>
<evidence type="ECO:0000256" key="4">
    <source>
        <dbReference type="ARBA" id="ARBA00022833"/>
    </source>
</evidence>
<dbReference type="InterPro" id="IPR025525">
    <property type="entry name" value="hAT-like_transposase_RNase-H"/>
</dbReference>
<comment type="caution">
    <text evidence="8">The sequence shown here is derived from an EMBL/GenBank/DDBJ whole genome shotgun (WGS) entry which is preliminary data.</text>
</comment>
<keyword evidence="4" id="KW-0862">Zinc</keyword>
<dbReference type="GO" id="GO:0005634">
    <property type="term" value="C:nucleus"/>
    <property type="evidence" value="ECO:0007669"/>
    <property type="project" value="UniProtKB-SubCell"/>
</dbReference>
<reference evidence="8 9" key="1">
    <citation type="submission" date="2024-08" db="EMBL/GenBank/DDBJ databases">
        <title>Insights into the chromosomal genome structure of Flemingia macrophylla.</title>
        <authorList>
            <person name="Ding Y."/>
            <person name="Zhao Y."/>
            <person name="Bi W."/>
            <person name="Wu M."/>
            <person name="Zhao G."/>
            <person name="Gong Y."/>
            <person name="Li W."/>
            <person name="Zhang P."/>
        </authorList>
    </citation>
    <scope>NUCLEOTIDE SEQUENCE [LARGE SCALE GENOMIC DNA]</scope>
    <source>
        <strain evidence="8">DYQJB</strain>
        <tissue evidence="8">Leaf</tissue>
    </source>
</reference>
<dbReference type="AlphaFoldDB" id="A0ABD1M3I0"/>
<evidence type="ECO:0000313" key="9">
    <source>
        <dbReference type="Proteomes" id="UP001603857"/>
    </source>
</evidence>
<organism evidence="8 9">
    <name type="scientific">Flemingia macrophylla</name>
    <dbReference type="NCBI Taxonomy" id="520843"/>
    <lineage>
        <taxon>Eukaryota</taxon>
        <taxon>Viridiplantae</taxon>
        <taxon>Streptophyta</taxon>
        <taxon>Embryophyta</taxon>
        <taxon>Tracheophyta</taxon>
        <taxon>Spermatophyta</taxon>
        <taxon>Magnoliopsida</taxon>
        <taxon>eudicotyledons</taxon>
        <taxon>Gunneridae</taxon>
        <taxon>Pentapetalae</taxon>
        <taxon>rosids</taxon>
        <taxon>fabids</taxon>
        <taxon>Fabales</taxon>
        <taxon>Fabaceae</taxon>
        <taxon>Papilionoideae</taxon>
        <taxon>50 kb inversion clade</taxon>
        <taxon>NPAAA clade</taxon>
        <taxon>indigoferoid/millettioid clade</taxon>
        <taxon>Phaseoleae</taxon>
        <taxon>Flemingia</taxon>
    </lineage>
</organism>
<evidence type="ECO:0000256" key="2">
    <source>
        <dbReference type="ARBA" id="ARBA00022723"/>
    </source>
</evidence>
<evidence type="ECO:0000256" key="1">
    <source>
        <dbReference type="ARBA" id="ARBA00004123"/>
    </source>
</evidence>
<evidence type="ECO:0000259" key="7">
    <source>
        <dbReference type="Pfam" id="PF14372"/>
    </source>
</evidence>
<accession>A0ABD1M3I0</accession>
<dbReference type="GO" id="GO:0003677">
    <property type="term" value="F:DNA binding"/>
    <property type="evidence" value="ECO:0007669"/>
    <property type="project" value="UniProtKB-KW"/>
</dbReference>
<feature type="domain" description="hAT-like transposase RNase-H fold" evidence="7">
    <location>
        <begin position="308"/>
        <end position="407"/>
    </location>
</feature>
<dbReference type="InterPro" id="IPR012337">
    <property type="entry name" value="RNaseH-like_sf"/>
</dbReference>
<dbReference type="EMBL" id="JBGMDY010000006">
    <property type="protein sequence ID" value="KAL2330357.1"/>
    <property type="molecule type" value="Genomic_DNA"/>
</dbReference>
<evidence type="ECO:0000313" key="8">
    <source>
        <dbReference type="EMBL" id="KAL2330357.1"/>
    </source>
</evidence>
<keyword evidence="3" id="KW-0863">Zinc-finger</keyword>
<proteinExistence type="predicted"/>
<protein>
    <recommendedName>
        <fullName evidence="7">hAT-like transposase RNase-H fold domain-containing protein</fullName>
    </recommendedName>
</protein>
<name>A0ABD1M3I0_9FABA</name>
<dbReference type="GO" id="GO:0008270">
    <property type="term" value="F:zinc ion binding"/>
    <property type="evidence" value="ECO:0007669"/>
    <property type="project" value="UniProtKB-KW"/>
</dbReference>
<dbReference type="Proteomes" id="UP001603857">
    <property type="component" value="Unassembled WGS sequence"/>
</dbReference>
<gene>
    <name evidence="8" type="ORF">Fmac_017938</name>
</gene>
<keyword evidence="5" id="KW-0238">DNA-binding</keyword>
<dbReference type="PANTHER" id="PTHR46481">
    <property type="entry name" value="ZINC FINGER BED DOMAIN-CONTAINING PROTEIN 4"/>
    <property type="match status" value="1"/>
</dbReference>
<dbReference type="InterPro" id="IPR052035">
    <property type="entry name" value="ZnF_BED_domain_contain"/>
</dbReference>
<keyword evidence="6" id="KW-0539">Nucleus</keyword>
<evidence type="ECO:0000256" key="5">
    <source>
        <dbReference type="ARBA" id="ARBA00023125"/>
    </source>
</evidence>
<dbReference type="PANTHER" id="PTHR46481:SF10">
    <property type="entry name" value="ZINC FINGER BED DOMAIN-CONTAINING PROTEIN 39"/>
    <property type="match status" value="1"/>
</dbReference>
<dbReference type="SUPFAM" id="SSF53098">
    <property type="entry name" value="Ribonuclease H-like"/>
    <property type="match status" value="1"/>
</dbReference>
<keyword evidence="2" id="KW-0479">Metal-binding</keyword>